<proteinExistence type="predicted"/>
<dbReference type="GeneID" id="69039075"/>
<gene>
    <name evidence="2" type="ORF">HCBG_06059</name>
</gene>
<dbReference type="HOGENOM" id="CLU_1229635_0_0_1"/>
<protein>
    <submittedName>
        <fullName evidence="2">Uncharacterized protein</fullName>
    </submittedName>
</protein>
<evidence type="ECO:0000256" key="1">
    <source>
        <dbReference type="SAM" id="Phobius"/>
    </source>
</evidence>
<dbReference type="EMBL" id="GG663370">
    <property type="protein sequence ID" value="EEH05795.1"/>
    <property type="molecule type" value="Genomic_DNA"/>
</dbReference>
<keyword evidence="3" id="KW-1185">Reference proteome</keyword>
<evidence type="ECO:0000313" key="3">
    <source>
        <dbReference type="Proteomes" id="UP000001631"/>
    </source>
</evidence>
<dbReference type="InParanoid" id="C0NSC9"/>
<evidence type="ECO:0000313" key="2">
    <source>
        <dbReference type="EMBL" id="EEH05795.1"/>
    </source>
</evidence>
<feature type="transmembrane region" description="Helical" evidence="1">
    <location>
        <begin position="56"/>
        <end position="75"/>
    </location>
</feature>
<name>C0NSC9_AJECG</name>
<accession>C0NSC9</accession>
<dbReference type="AlphaFoldDB" id="C0NSC9"/>
<keyword evidence="1" id="KW-1133">Transmembrane helix</keyword>
<keyword evidence="1" id="KW-0812">Transmembrane</keyword>
<dbReference type="Proteomes" id="UP000001631">
    <property type="component" value="Unassembled WGS sequence"/>
</dbReference>
<reference evidence="2" key="1">
    <citation type="submission" date="2009-02" db="EMBL/GenBank/DDBJ databases">
        <title>The Genome Sequence of Ajellomyces capsulatus strain G186AR.</title>
        <authorList>
            <consortium name="The Broad Institute Genome Sequencing Platform"/>
            <person name="Champion M."/>
            <person name="Cuomo C."/>
            <person name="Ma L.-J."/>
            <person name="Henn M.R."/>
            <person name="Sil A."/>
            <person name="Goldman B."/>
            <person name="Young S.K."/>
            <person name="Kodira C.D."/>
            <person name="Zeng Q."/>
            <person name="Koehrsen M."/>
            <person name="Alvarado L."/>
            <person name="Berlin A."/>
            <person name="Borenstein D."/>
            <person name="Chen Z."/>
            <person name="Engels R."/>
            <person name="Freedman E."/>
            <person name="Gellesch M."/>
            <person name="Goldberg J."/>
            <person name="Griggs A."/>
            <person name="Gujja S."/>
            <person name="Heiman D."/>
            <person name="Hepburn T."/>
            <person name="Howarth C."/>
            <person name="Jen D."/>
            <person name="Larson L."/>
            <person name="Lewis B."/>
            <person name="Mehta T."/>
            <person name="Park D."/>
            <person name="Pearson M."/>
            <person name="Roberts A."/>
            <person name="Saif S."/>
            <person name="Shea T."/>
            <person name="Shenoy N."/>
            <person name="Sisk P."/>
            <person name="Stolte C."/>
            <person name="Sykes S."/>
            <person name="Walk T."/>
            <person name="White J."/>
            <person name="Yandava C."/>
            <person name="Klein B."/>
            <person name="McEwen J.G."/>
            <person name="Puccia R."/>
            <person name="Goldman G.H."/>
            <person name="Felipe M.S."/>
            <person name="Nino-Vega G."/>
            <person name="San-Blas G."/>
            <person name="Taylor J."/>
            <person name="Mendoza L."/>
            <person name="Galagan J."/>
            <person name="Nusbaum C."/>
            <person name="Birren B."/>
        </authorList>
    </citation>
    <scope>NUCLEOTIDE SEQUENCE</scope>
    <source>
        <strain evidence="2">G186AR</strain>
    </source>
</reference>
<organism evidence="2 3">
    <name type="scientific">Ajellomyces capsulatus (strain G186AR / H82 / ATCC MYA-2454 / RMSCC 2432)</name>
    <name type="common">Darling's disease fungus</name>
    <name type="synonym">Histoplasma capsulatum</name>
    <dbReference type="NCBI Taxonomy" id="447093"/>
    <lineage>
        <taxon>Eukaryota</taxon>
        <taxon>Fungi</taxon>
        <taxon>Dikarya</taxon>
        <taxon>Ascomycota</taxon>
        <taxon>Pezizomycotina</taxon>
        <taxon>Eurotiomycetes</taxon>
        <taxon>Eurotiomycetidae</taxon>
        <taxon>Onygenales</taxon>
        <taxon>Ajellomycetaceae</taxon>
        <taxon>Histoplasma</taxon>
    </lineage>
</organism>
<sequence>MVAIRKRAFPGLFIPGKARCTQSITPLHAYDATGEDGEQNTISASSQLHVGRGAKILVAAGWSLYIALVVGILLVEERPQSKISSGTSGVSQLGRKDERAIGNQLAPAPLGSCAGYTPMASIGDRYGLMFVFSMQAPGAPTEPSSRGRLEGVQYHGELLSTMILASRISGLMPSPGIDAWLALEFNSVKEPSREAFLSIRSHACIPLEHILAISLHILDKAPNNF</sequence>
<dbReference type="RefSeq" id="XP_045286276.1">
    <property type="nucleotide sequence ID" value="XM_045433108.1"/>
</dbReference>
<keyword evidence="1" id="KW-0472">Membrane</keyword>